<evidence type="ECO:0000313" key="1">
    <source>
        <dbReference type="EMBL" id="VDK26676.1"/>
    </source>
</evidence>
<keyword evidence="3" id="KW-1185">Reference proteome</keyword>
<accession>A0A0M3JFL7</accession>
<proteinExistence type="predicted"/>
<evidence type="ECO:0000313" key="5">
    <source>
        <dbReference type="WBParaSite" id="ASIM_0000644901-mRNA-1"/>
    </source>
</evidence>
<reference evidence="4 5" key="1">
    <citation type="submission" date="2017-02" db="UniProtKB">
        <authorList>
            <consortium name="WormBaseParasite"/>
        </authorList>
    </citation>
    <scope>IDENTIFICATION</scope>
</reference>
<evidence type="ECO:0000313" key="4">
    <source>
        <dbReference type="WBParaSite" id="ASIM_0000641901-mRNA-1"/>
    </source>
</evidence>
<dbReference type="EMBL" id="UYRR01013151">
    <property type="protein sequence ID" value="VDK26676.1"/>
    <property type="molecule type" value="Genomic_DNA"/>
</dbReference>
<dbReference type="EMBL" id="UYRR01013244">
    <property type="protein sequence ID" value="VDK26710.1"/>
    <property type="molecule type" value="Genomic_DNA"/>
</dbReference>
<sequence length="45" mass="5208">MSTYLNLMRSLIEQTVIEVLGNELCQISVKVARFFEQSKRQVSSM</sequence>
<organism evidence="4">
    <name type="scientific">Anisakis simplex</name>
    <name type="common">Herring worm</name>
    <dbReference type="NCBI Taxonomy" id="6269"/>
    <lineage>
        <taxon>Eukaryota</taxon>
        <taxon>Metazoa</taxon>
        <taxon>Ecdysozoa</taxon>
        <taxon>Nematoda</taxon>
        <taxon>Chromadorea</taxon>
        <taxon>Rhabditida</taxon>
        <taxon>Spirurina</taxon>
        <taxon>Ascaridomorpha</taxon>
        <taxon>Ascaridoidea</taxon>
        <taxon>Anisakidae</taxon>
        <taxon>Anisakis</taxon>
        <taxon>Anisakis simplex complex</taxon>
    </lineage>
</organism>
<dbReference type="WBParaSite" id="ASIM_0000644901-mRNA-1">
    <property type="protein sequence ID" value="ASIM_0000644901-mRNA-1"/>
    <property type="gene ID" value="ASIM_0000644901"/>
</dbReference>
<gene>
    <name evidence="1" type="ORF">ASIM_LOCUS6203</name>
    <name evidence="2" type="ORF">ASIM_LOCUS6224</name>
</gene>
<reference evidence="1 3" key="2">
    <citation type="submission" date="2018-11" db="EMBL/GenBank/DDBJ databases">
        <authorList>
            <consortium name="Pathogen Informatics"/>
        </authorList>
    </citation>
    <scope>NUCLEOTIDE SEQUENCE [LARGE SCALE GENOMIC DNA]</scope>
</reference>
<dbReference type="Proteomes" id="UP000267096">
    <property type="component" value="Unassembled WGS sequence"/>
</dbReference>
<name>A0A0M3JFL7_ANISI</name>
<evidence type="ECO:0000313" key="3">
    <source>
        <dbReference type="Proteomes" id="UP000267096"/>
    </source>
</evidence>
<evidence type="ECO:0000313" key="2">
    <source>
        <dbReference type="EMBL" id="VDK26710.1"/>
    </source>
</evidence>
<dbReference type="AlphaFoldDB" id="A0A0M3JFL7"/>
<dbReference type="WBParaSite" id="ASIM_0000641901-mRNA-1">
    <property type="protein sequence ID" value="ASIM_0000641901-mRNA-1"/>
    <property type="gene ID" value="ASIM_0000641901"/>
</dbReference>
<protein>
    <submittedName>
        <fullName evidence="4 5">Transposase</fullName>
    </submittedName>
</protein>